<dbReference type="STRING" id="649761.HMPREF0973_00827"/>
<dbReference type="AlphaFoldDB" id="C9MMJ5"/>
<accession>C9MMJ5</accession>
<keyword evidence="2" id="KW-1185">Reference proteome</keyword>
<name>C9MMJ5_9BACT</name>
<comment type="caution">
    <text evidence="1">The sequence shown here is derived from an EMBL/GenBank/DDBJ whole genome shotgun (WGS) entry which is preliminary data.</text>
</comment>
<gene>
    <name evidence="1" type="ORF">HMPREF0973_00827</name>
</gene>
<protein>
    <submittedName>
        <fullName evidence="1">Uncharacterized protein</fullName>
    </submittedName>
</protein>
<dbReference type="Proteomes" id="UP000003327">
    <property type="component" value="Unassembled WGS sequence"/>
</dbReference>
<proteinExistence type="predicted"/>
<sequence length="60" mass="6949">MQREALLAVKKGFLRNEKGVSLIGEKTLLQKKEHLIIMKKTSCNLIFIIFSLSLQNTIYR</sequence>
<organism evidence="1 2">
    <name type="scientific">Prevotella veroralis F0319</name>
    <dbReference type="NCBI Taxonomy" id="649761"/>
    <lineage>
        <taxon>Bacteria</taxon>
        <taxon>Pseudomonadati</taxon>
        <taxon>Bacteroidota</taxon>
        <taxon>Bacteroidia</taxon>
        <taxon>Bacteroidales</taxon>
        <taxon>Prevotellaceae</taxon>
        <taxon>Prevotella</taxon>
    </lineage>
</organism>
<reference evidence="1 2" key="1">
    <citation type="submission" date="2009-09" db="EMBL/GenBank/DDBJ databases">
        <authorList>
            <person name="Weinstock G."/>
            <person name="Sodergren E."/>
            <person name="Clifton S."/>
            <person name="Fulton L."/>
            <person name="Fulton B."/>
            <person name="Courtney L."/>
            <person name="Fronick C."/>
            <person name="Harrison M."/>
            <person name="Strong C."/>
            <person name="Farmer C."/>
            <person name="Delahaunty K."/>
            <person name="Markovic C."/>
            <person name="Hall O."/>
            <person name="Minx P."/>
            <person name="Tomlinson C."/>
            <person name="Mitreva M."/>
            <person name="Nelson J."/>
            <person name="Hou S."/>
            <person name="Wollam A."/>
            <person name="Pepin K.H."/>
            <person name="Johnson M."/>
            <person name="Bhonagiri V."/>
            <person name="Nash W.E."/>
            <person name="Warren W."/>
            <person name="Chinwalla A."/>
            <person name="Mardis E.R."/>
            <person name="Wilson R.K."/>
        </authorList>
    </citation>
    <scope>NUCLEOTIDE SEQUENCE [LARGE SCALE GENOMIC DNA]</scope>
    <source>
        <strain evidence="1 2">F0319</strain>
    </source>
</reference>
<evidence type="ECO:0000313" key="1">
    <source>
        <dbReference type="EMBL" id="EEX19380.1"/>
    </source>
</evidence>
<evidence type="ECO:0000313" key="2">
    <source>
        <dbReference type="Proteomes" id="UP000003327"/>
    </source>
</evidence>
<dbReference type="HOGENOM" id="CLU_2937914_0_0_10"/>
<dbReference type="EMBL" id="ACVA01000016">
    <property type="protein sequence ID" value="EEX19380.1"/>
    <property type="molecule type" value="Genomic_DNA"/>
</dbReference>